<name>A0A0M3DCP6_9FIRM</name>
<reference evidence="1 2" key="1">
    <citation type="submission" date="2015-04" db="EMBL/GenBank/DDBJ databases">
        <title>Microcin producing Clostridium sp. JC272T.</title>
        <authorList>
            <person name="Jyothsna T."/>
            <person name="Sasikala C."/>
            <person name="Ramana C."/>
        </authorList>
    </citation>
    <scope>NUCLEOTIDE SEQUENCE [LARGE SCALE GENOMIC DNA]</scope>
    <source>
        <strain evidence="1 2">JC272</strain>
    </source>
</reference>
<organism evidence="1 2">
    <name type="scientific">Paraclostridium benzoelyticum</name>
    <dbReference type="NCBI Taxonomy" id="1629550"/>
    <lineage>
        <taxon>Bacteria</taxon>
        <taxon>Bacillati</taxon>
        <taxon>Bacillota</taxon>
        <taxon>Clostridia</taxon>
        <taxon>Peptostreptococcales</taxon>
        <taxon>Peptostreptococcaceae</taxon>
        <taxon>Paraclostridium</taxon>
    </lineage>
</organism>
<protein>
    <submittedName>
        <fullName evidence="1">Uncharacterized protein</fullName>
    </submittedName>
</protein>
<proteinExistence type="predicted"/>
<gene>
    <name evidence="1" type="ORF">VN21_17110</name>
</gene>
<comment type="caution">
    <text evidence="1">The sequence shown here is derived from an EMBL/GenBank/DDBJ whole genome shotgun (WGS) entry which is preliminary data.</text>
</comment>
<dbReference type="Proteomes" id="UP000034407">
    <property type="component" value="Unassembled WGS sequence"/>
</dbReference>
<dbReference type="PATRIC" id="fig|1629550.3.peg.2951"/>
<dbReference type="AlphaFoldDB" id="A0A0M3DCP6"/>
<dbReference type="OrthoDB" id="2087306at2"/>
<evidence type="ECO:0000313" key="1">
    <source>
        <dbReference type="EMBL" id="KKX99900.1"/>
    </source>
</evidence>
<sequence length="108" mass="12598">MKICIPIKDEKSFQVCNDINNTPNIMIFDTNTKNFYVKNTSEMNLGRIVDYLLDNNIKRLISNVSIIHHHKYIACRDIIIYKPNISVDAFSNINLFSANRLVIDQKKH</sequence>
<keyword evidence="2" id="KW-1185">Reference proteome</keyword>
<accession>A0A0M3DCP6</accession>
<dbReference type="EMBL" id="LBBT01000357">
    <property type="protein sequence ID" value="KKX99900.1"/>
    <property type="molecule type" value="Genomic_DNA"/>
</dbReference>
<evidence type="ECO:0000313" key="2">
    <source>
        <dbReference type="Proteomes" id="UP000034407"/>
    </source>
</evidence>
<dbReference type="RefSeq" id="WP_046824329.1">
    <property type="nucleotide sequence ID" value="NZ_LBBT01000357.1"/>
</dbReference>